<sequence length="246" mass="28834">MSKKAIIEMGDYSLLSHQFIGNKILSNNYNLSSSKEFLVDIRNRKLKIILEGELVNIKLISLPAVSSKNLLTLIKDELLYYYNISDNVVFNYVILNKHKTSIDTAVFIVDSRKISYINEGASNNVKIQGVYLIQLCFLNYFKKRFKDKNYIFTFIYHHSLYLLYCIDNIIRHNYIYKDFQTIDSLETILLSFIESSNICDEVEIKVIYLANFSTRETIPNNIENYACVDLGNIDYKNFLNFIKENR</sequence>
<evidence type="ECO:0000313" key="1">
    <source>
        <dbReference type="EMBL" id="MBL4937922.1"/>
    </source>
</evidence>
<dbReference type="RefSeq" id="WP_202750663.1">
    <property type="nucleotide sequence ID" value="NZ_JAESWC010000018.1"/>
</dbReference>
<name>A0ABS1TEX7_9CLOT</name>
<reference evidence="1 2" key="1">
    <citation type="submission" date="2021-01" db="EMBL/GenBank/DDBJ databases">
        <title>Genome public.</title>
        <authorList>
            <person name="Liu C."/>
            <person name="Sun Q."/>
        </authorList>
    </citation>
    <scope>NUCLEOTIDE SEQUENCE [LARGE SCALE GENOMIC DNA]</scope>
    <source>
        <strain evidence="1 2">YIM B02515</strain>
    </source>
</reference>
<protein>
    <submittedName>
        <fullName evidence="1">Uncharacterized protein</fullName>
    </submittedName>
</protein>
<keyword evidence="2" id="KW-1185">Reference proteome</keyword>
<gene>
    <name evidence="1" type="ORF">JK636_19620</name>
</gene>
<dbReference type="Proteomes" id="UP000632377">
    <property type="component" value="Unassembled WGS sequence"/>
</dbReference>
<evidence type="ECO:0000313" key="2">
    <source>
        <dbReference type="Proteomes" id="UP000632377"/>
    </source>
</evidence>
<accession>A0ABS1TEX7</accession>
<proteinExistence type="predicted"/>
<dbReference type="EMBL" id="JAESWC010000018">
    <property type="protein sequence ID" value="MBL4937922.1"/>
    <property type="molecule type" value="Genomic_DNA"/>
</dbReference>
<comment type="caution">
    <text evidence="1">The sequence shown here is derived from an EMBL/GenBank/DDBJ whole genome shotgun (WGS) entry which is preliminary data.</text>
</comment>
<organism evidence="1 2">
    <name type="scientific">Clostridium rhizosphaerae</name>
    <dbReference type="NCBI Taxonomy" id="2803861"/>
    <lineage>
        <taxon>Bacteria</taxon>
        <taxon>Bacillati</taxon>
        <taxon>Bacillota</taxon>
        <taxon>Clostridia</taxon>
        <taxon>Eubacteriales</taxon>
        <taxon>Clostridiaceae</taxon>
        <taxon>Clostridium</taxon>
    </lineage>
</organism>